<proteinExistence type="predicted"/>
<dbReference type="AlphaFoldDB" id="A0AB38TLG0"/>
<dbReference type="Proteomes" id="UP001060070">
    <property type="component" value="Plasmid unnamed"/>
</dbReference>
<protein>
    <recommendedName>
        <fullName evidence="3">HEAT repeat domain-containing protein</fullName>
    </recommendedName>
</protein>
<evidence type="ECO:0008006" key="3">
    <source>
        <dbReference type="Google" id="ProtNLM"/>
    </source>
</evidence>
<dbReference type="SUPFAM" id="SSF48371">
    <property type="entry name" value="ARM repeat"/>
    <property type="match status" value="1"/>
</dbReference>
<evidence type="ECO:0000313" key="2">
    <source>
        <dbReference type="Proteomes" id="UP001060070"/>
    </source>
</evidence>
<gene>
    <name evidence="1" type="ORF">LRP29_33075</name>
</gene>
<sequence>MMMVAGSYGQQSDGTVEHRIVKDIVRQHAELAAFLWAQRDTLAAEDPPEGNVVDGVGRRLEANLDGLRIAGVAAWPFIEAAYEDFPEKGELFLFTWLAIEQGSDNKIRQAVELGRASDDDARGLVGALAWHKAETISPLVRRWISAQDAFLRYLAVAACREHGVDPKALLTNLMRDPDVRVRANSLHLAGVLQRLDLVHEVAGALDADDGSVRLWAAWTLNELDRGDLARAELRKVAATNGPNAPTALRALIKAGPQDDVRAFMGGLLKSPDTASLAVRGAGMLGDRSILPWLVQQMRIPALAAAAGGALLETFPEARGIDGLFTLDPTTLGPDFEDHFGDFAMKVPVAENVRMWSNSVLQK</sequence>
<geneLocation type="plasmid" evidence="1 2">
    <name>unnamed</name>
</geneLocation>
<dbReference type="InterPro" id="IPR016024">
    <property type="entry name" value="ARM-type_fold"/>
</dbReference>
<dbReference type="Gene3D" id="1.25.10.10">
    <property type="entry name" value="Leucine-rich Repeat Variant"/>
    <property type="match status" value="1"/>
</dbReference>
<evidence type="ECO:0000313" key="1">
    <source>
        <dbReference type="EMBL" id="UTU55168.1"/>
    </source>
</evidence>
<organism evidence="1 2">
    <name type="scientific">Mesorhizobium ciceri</name>
    <dbReference type="NCBI Taxonomy" id="39645"/>
    <lineage>
        <taxon>Bacteria</taxon>
        <taxon>Pseudomonadati</taxon>
        <taxon>Pseudomonadota</taxon>
        <taxon>Alphaproteobacteria</taxon>
        <taxon>Hyphomicrobiales</taxon>
        <taxon>Phyllobacteriaceae</taxon>
        <taxon>Mesorhizobium</taxon>
    </lineage>
</organism>
<keyword evidence="1" id="KW-0614">Plasmid</keyword>
<keyword evidence="2" id="KW-1185">Reference proteome</keyword>
<reference evidence="1 2" key="1">
    <citation type="journal article" date="2022" name="Microbiol. Resour. Announc.">
        <title>Complete Genome Sequence of Mesorhizobium ciceri Strain R30, a Rhizobium Used as a Commercial Inoculant for Chickpea in Argentina.</title>
        <authorList>
            <person name="Foresto E."/>
            <person name="Revale S."/>
            <person name="Primo E."/>
            <person name="Nievas F."/>
            <person name="Carezzano E."/>
            <person name="Puente M."/>
            <person name="Alzari P."/>
            <person name="Mart M."/>
            <person name="Ben-Assaya M."/>
            <person name="Mornico D."/>
            <person name="Santoro M."/>
            <person name="Mart F."/>
            <person name="Giordano W."/>
            <person name="Bogino P."/>
        </authorList>
    </citation>
    <scope>NUCLEOTIDE SEQUENCE [LARGE SCALE GENOMIC DNA]</scope>
    <source>
        <strain evidence="1 2">R30</strain>
    </source>
</reference>
<name>A0AB38TLG0_9HYPH</name>
<accession>A0AB38TLG0</accession>
<dbReference type="InterPro" id="IPR011989">
    <property type="entry name" value="ARM-like"/>
</dbReference>
<dbReference type="EMBL" id="CP088148">
    <property type="protein sequence ID" value="UTU55168.1"/>
    <property type="molecule type" value="Genomic_DNA"/>
</dbReference>